<dbReference type="PANTHER" id="PTHR43567:SF1">
    <property type="entry name" value="FLAVOREDOXIN"/>
    <property type="match status" value="1"/>
</dbReference>
<reference evidence="5 6" key="1">
    <citation type="submission" date="2020-10" db="EMBL/GenBank/DDBJ databases">
        <title>Complete genome sequence of Thermosphaera aggregans strain 3507.</title>
        <authorList>
            <person name="Zayulina K.S."/>
            <person name="Elcheninov A.G."/>
            <person name="Toshchakov S.V."/>
            <person name="Kublanov I.V."/>
            <person name="Kochetkova T.V."/>
        </authorList>
    </citation>
    <scope>NUCLEOTIDE SEQUENCE [LARGE SCALE GENOMIC DNA]</scope>
    <source>
        <strain evidence="5 6">3507</strain>
    </source>
</reference>
<sequence length="171" mass="19233">MKRLLYPMRTYLIVSGRIGGEVNVMAADWVTMVSADPFIIAVSISPKRYTHKLITRYKEFVVSVPTIEILRDVWLFGSRSRPGKLSEARVTFEKPVAVSVPLIKEAVANLECKVIGMHDYGDHTLFIGEVVAYTYNDKVFPDDEPKPGSGFILHIAKDKFTVEESSAVKLR</sequence>
<dbReference type="OrthoDB" id="8522at2157"/>
<dbReference type="InterPro" id="IPR052174">
    <property type="entry name" value="Flavoredoxin"/>
</dbReference>
<evidence type="ECO:0000259" key="4">
    <source>
        <dbReference type="SMART" id="SM00903"/>
    </source>
</evidence>
<dbReference type="Pfam" id="PF01613">
    <property type="entry name" value="Flavin_Reduct"/>
    <property type="match status" value="1"/>
</dbReference>
<dbReference type="SUPFAM" id="SSF50475">
    <property type="entry name" value="FMN-binding split barrel"/>
    <property type="match status" value="1"/>
</dbReference>
<feature type="domain" description="Flavin reductase like" evidence="4">
    <location>
        <begin position="3"/>
        <end position="142"/>
    </location>
</feature>
<dbReference type="RefSeq" id="WP_193435879.1">
    <property type="nucleotide sequence ID" value="NZ_CP063144.1"/>
</dbReference>
<dbReference type="InterPro" id="IPR012349">
    <property type="entry name" value="Split_barrel_FMN-bd"/>
</dbReference>
<dbReference type="GO" id="GO:0010181">
    <property type="term" value="F:FMN binding"/>
    <property type="evidence" value="ECO:0007669"/>
    <property type="project" value="InterPro"/>
</dbReference>
<gene>
    <name evidence="5" type="ORF">IMZ38_05395</name>
</gene>
<dbReference type="Gene3D" id="2.30.110.10">
    <property type="entry name" value="Electron Transport, Fmn-binding Protein, Chain A"/>
    <property type="match status" value="1"/>
</dbReference>
<dbReference type="InterPro" id="IPR002563">
    <property type="entry name" value="Flavin_Rdtase-like_dom"/>
</dbReference>
<protein>
    <submittedName>
        <fullName evidence="5">Flavin reductase family protein</fullName>
    </submittedName>
</protein>
<dbReference type="EMBL" id="CP063144">
    <property type="protein sequence ID" value="QOR94074.1"/>
    <property type="molecule type" value="Genomic_DNA"/>
</dbReference>
<evidence type="ECO:0000256" key="3">
    <source>
        <dbReference type="ARBA" id="ARBA00038054"/>
    </source>
</evidence>
<dbReference type="Proteomes" id="UP000593766">
    <property type="component" value="Chromosome"/>
</dbReference>
<evidence type="ECO:0000313" key="5">
    <source>
        <dbReference type="EMBL" id="QOR94074.1"/>
    </source>
</evidence>
<dbReference type="AlphaFoldDB" id="A0A7M1UTE7"/>
<organism evidence="5 6">
    <name type="scientific">Thermosphaera chiliense</name>
    <dbReference type="NCBI Taxonomy" id="3402707"/>
    <lineage>
        <taxon>Archaea</taxon>
        <taxon>Thermoproteota</taxon>
        <taxon>Thermoprotei</taxon>
        <taxon>Desulfurococcales</taxon>
        <taxon>Desulfurococcaceae</taxon>
        <taxon>Thermosphaera</taxon>
    </lineage>
</organism>
<comment type="cofactor">
    <cofactor evidence="1">
        <name>FMN</name>
        <dbReference type="ChEBI" id="CHEBI:58210"/>
    </cofactor>
</comment>
<keyword evidence="6" id="KW-1185">Reference proteome</keyword>
<dbReference type="SMART" id="SM00903">
    <property type="entry name" value="Flavin_Reduct"/>
    <property type="match status" value="1"/>
</dbReference>
<keyword evidence="2" id="KW-0285">Flavoprotein</keyword>
<evidence type="ECO:0000313" key="6">
    <source>
        <dbReference type="Proteomes" id="UP000593766"/>
    </source>
</evidence>
<accession>A0A7M1UTE7</accession>
<proteinExistence type="inferred from homology"/>
<evidence type="ECO:0000256" key="2">
    <source>
        <dbReference type="ARBA" id="ARBA00022630"/>
    </source>
</evidence>
<dbReference type="PANTHER" id="PTHR43567">
    <property type="entry name" value="FLAVOREDOXIN-RELATED-RELATED"/>
    <property type="match status" value="1"/>
</dbReference>
<dbReference type="KEGG" id="tcs:IMZ38_05395"/>
<comment type="similarity">
    <text evidence="3">Belongs to the flavoredoxin family.</text>
</comment>
<name>A0A7M1UTE7_9CREN</name>
<evidence type="ECO:0000256" key="1">
    <source>
        <dbReference type="ARBA" id="ARBA00001917"/>
    </source>
</evidence>
<dbReference type="GeneID" id="59454831"/>